<dbReference type="Gene3D" id="1.10.10.10">
    <property type="entry name" value="Winged helix-like DNA-binding domain superfamily/Winged helix DNA-binding domain"/>
    <property type="match status" value="1"/>
</dbReference>
<dbReference type="SUPFAM" id="SSF53850">
    <property type="entry name" value="Periplasmic binding protein-like II"/>
    <property type="match status" value="1"/>
</dbReference>
<dbReference type="PANTHER" id="PTHR30126:SF2">
    <property type="entry name" value="HTH-TYPE TRANSCRIPTIONAL REGULATOR YJIE"/>
    <property type="match status" value="1"/>
</dbReference>
<evidence type="ECO:0000256" key="1">
    <source>
        <dbReference type="ARBA" id="ARBA00009437"/>
    </source>
</evidence>
<name>S9RZG8_9RHOB</name>
<dbReference type="AlphaFoldDB" id="S9RZG8"/>
<dbReference type="Pfam" id="PF00126">
    <property type="entry name" value="HTH_1"/>
    <property type="match status" value="1"/>
</dbReference>
<comment type="similarity">
    <text evidence="1">Belongs to the LysR transcriptional regulatory family.</text>
</comment>
<reference evidence="7" key="1">
    <citation type="journal article" date="2013" name="Stand. Genomic Sci.">
        <title>Genome sequence of the Litoreibacter arenae type strain (DSM 19593(T)), a member of the Roseobacter clade isolated from sea sand.</title>
        <authorList>
            <person name="Riedel T."/>
            <person name="Fiebig A."/>
            <person name="Petersen J."/>
            <person name="Gronow S."/>
            <person name="Kyrpides N.C."/>
            <person name="Goker M."/>
            <person name="Klenk H.P."/>
        </authorList>
    </citation>
    <scope>NUCLEOTIDE SEQUENCE [LARGE SCALE GENOMIC DNA]</scope>
    <source>
        <strain evidence="7">DSM 19593</strain>
    </source>
</reference>
<keyword evidence="2" id="KW-0805">Transcription regulation</keyword>
<evidence type="ECO:0000256" key="2">
    <source>
        <dbReference type="ARBA" id="ARBA00023015"/>
    </source>
</evidence>
<dbReference type="eggNOG" id="COG0583">
    <property type="taxonomic scope" value="Bacteria"/>
</dbReference>
<dbReference type="PANTHER" id="PTHR30126">
    <property type="entry name" value="HTH-TYPE TRANSCRIPTIONAL REGULATOR"/>
    <property type="match status" value="1"/>
</dbReference>
<dbReference type="InterPro" id="IPR005119">
    <property type="entry name" value="LysR_subst-bd"/>
</dbReference>
<protein>
    <submittedName>
        <fullName evidence="6">Transcriptional regulator, LysR family</fullName>
    </submittedName>
</protein>
<keyword evidence="3" id="KW-0238">DNA-binding</keyword>
<keyword evidence="7" id="KW-1185">Reference proteome</keyword>
<evidence type="ECO:0000313" key="6">
    <source>
        <dbReference type="EMBL" id="EPX79384.1"/>
    </source>
</evidence>
<evidence type="ECO:0000256" key="3">
    <source>
        <dbReference type="ARBA" id="ARBA00023125"/>
    </source>
</evidence>
<feature type="domain" description="HTH lysR-type" evidence="5">
    <location>
        <begin position="1"/>
        <end position="58"/>
    </location>
</feature>
<dbReference type="RefSeq" id="WP_021100764.1">
    <property type="nucleotide sequence ID" value="NZ_KE557306.1"/>
</dbReference>
<dbReference type="PROSITE" id="PS50931">
    <property type="entry name" value="HTH_LYSR"/>
    <property type="match status" value="1"/>
</dbReference>
<dbReference type="GO" id="GO:0003700">
    <property type="term" value="F:DNA-binding transcription factor activity"/>
    <property type="evidence" value="ECO:0007669"/>
    <property type="project" value="InterPro"/>
</dbReference>
<comment type="caution">
    <text evidence="6">The sequence shown here is derived from an EMBL/GenBank/DDBJ whole genome shotgun (WGS) entry which is preliminary data.</text>
</comment>
<evidence type="ECO:0000313" key="7">
    <source>
        <dbReference type="Proteomes" id="UP000015351"/>
    </source>
</evidence>
<dbReference type="STRING" id="1123360.thalar_02209"/>
<proteinExistence type="inferred from homology"/>
<organism evidence="6 7">
    <name type="scientific">Litoreibacter arenae DSM 19593</name>
    <dbReference type="NCBI Taxonomy" id="1123360"/>
    <lineage>
        <taxon>Bacteria</taxon>
        <taxon>Pseudomonadati</taxon>
        <taxon>Pseudomonadota</taxon>
        <taxon>Alphaproteobacteria</taxon>
        <taxon>Rhodobacterales</taxon>
        <taxon>Roseobacteraceae</taxon>
        <taxon>Litoreibacter</taxon>
    </lineage>
</organism>
<dbReference type="OrthoDB" id="528082at2"/>
<dbReference type="Pfam" id="PF03466">
    <property type="entry name" value="LysR_substrate"/>
    <property type="match status" value="1"/>
</dbReference>
<dbReference type="GO" id="GO:0000976">
    <property type="term" value="F:transcription cis-regulatory region binding"/>
    <property type="evidence" value="ECO:0007669"/>
    <property type="project" value="TreeGrafter"/>
</dbReference>
<keyword evidence="4" id="KW-0804">Transcription</keyword>
<dbReference type="EMBL" id="AONI01000010">
    <property type="protein sequence ID" value="EPX79384.1"/>
    <property type="molecule type" value="Genomic_DNA"/>
</dbReference>
<gene>
    <name evidence="6" type="ORF">thalar_02209</name>
</gene>
<dbReference type="Gene3D" id="3.40.190.10">
    <property type="entry name" value="Periplasmic binding protein-like II"/>
    <property type="match status" value="2"/>
</dbReference>
<sequence length="294" mass="32998">MDMNWLQDFVCLGRTLNFTRAAEERNITQSAFSRRIKSLEIWLGTPLVKRSTYPVQLSDAGLQFLPVARETITALTDMRQTIRAQERGTTAFQRFAVLHTISVNYLSSRIAELEDDIAGLRVRVYSDNLRTCCQLLQEGTCDFLLYYRHKDVMPVFDERQFERKDIGTERMIPVAETRAAQAGGWDLSSDDGDDMPYLGYDPASFLGTVVDQTIGARKPRLALCYMDALTEAIKRRTLAGSGIAWLPEGAVADEISRGLLVPVGGVEWQATLTLSLFCSVDRLDRVGKAVWDAL</sequence>
<dbReference type="HOGENOM" id="CLU_039613_4_1_5"/>
<evidence type="ECO:0000259" key="5">
    <source>
        <dbReference type="PROSITE" id="PS50931"/>
    </source>
</evidence>
<dbReference type="PATRIC" id="fig|1123360.3.peg.2186"/>
<dbReference type="SUPFAM" id="SSF46785">
    <property type="entry name" value="Winged helix' DNA-binding domain"/>
    <property type="match status" value="1"/>
</dbReference>
<dbReference type="PRINTS" id="PR00039">
    <property type="entry name" value="HTHLYSR"/>
</dbReference>
<evidence type="ECO:0000256" key="4">
    <source>
        <dbReference type="ARBA" id="ARBA00023163"/>
    </source>
</evidence>
<dbReference type="InterPro" id="IPR000847">
    <property type="entry name" value="LysR_HTH_N"/>
</dbReference>
<dbReference type="InterPro" id="IPR036390">
    <property type="entry name" value="WH_DNA-bd_sf"/>
</dbReference>
<dbReference type="Proteomes" id="UP000015351">
    <property type="component" value="Unassembled WGS sequence"/>
</dbReference>
<accession>S9RZG8</accession>
<dbReference type="InterPro" id="IPR036388">
    <property type="entry name" value="WH-like_DNA-bd_sf"/>
</dbReference>